<accession>A0AAN6XC45</accession>
<gene>
    <name evidence="2" type="ORF">QBC40DRAFT_233495</name>
</gene>
<sequence>MPLFFQPARSSRHRIACLALYKALLRTASLAPLPSHTDDPSLYIPPAKATKPIQPPLRAIIHNAFKRNSHDVSPRLITSALKNGYKCLTLLSAAADPTSSEYSQIVEFLRDNKKRVVSLRERKERLLDLKPTNTPIPGTIPVLVKVSKENEPPKYIPNPARPLPRPIEQIPNGIRKPPRLDSALNIPFLRMQKPQSRVIERIVRIKGRTRAANTIALTELQREDDERRLMAELEDEWDGYLHNLLPRGKAGGTGGYVNELDQTVRYLCDELNMERDDMIARAEAMLEIEKVEEEQMRKEDRERVERGEVTESEVHEMRTSWRRKKKGARAGVYYHEEERRRRGLPVSKRRFLEGVKTGRFKEGDDKAPLVLRRKGLLLGTGRGEG</sequence>
<name>A0AAN6XC45_9PEZI</name>
<dbReference type="EMBL" id="MU863975">
    <property type="protein sequence ID" value="KAK4196876.1"/>
    <property type="molecule type" value="Genomic_DNA"/>
</dbReference>
<keyword evidence="3" id="KW-1185">Reference proteome</keyword>
<reference evidence="2" key="2">
    <citation type="submission" date="2023-05" db="EMBL/GenBank/DDBJ databases">
        <authorList>
            <consortium name="Lawrence Berkeley National Laboratory"/>
            <person name="Steindorff A."/>
            <person name="Hensen N."/>
            <person name="Bonometti L."/>
            <person name="Westerberg I."/>
            <person name="Brannstrom I.O."/>
            <person name="Guillou S."/>
            <person name="Cros-Aarteil S."/>
            <person name="Calhoun S."/>
            <person name="Haridas S."/>
            <person name="Kuo A."/>
            <person name="Mondo S."/>
            <person name="Pangilinan J."/>
            <person name="Riley R."/>
            <person name="Labutti K."/>
            <person name="Andreopoulos B."/>
            <person name="Lipzen A."/>
            <person name="Chen C."/>
            <person name="Yanf M."/>
            <person name="Daum C."/>
            <person name="Ng V."/>
            <person name="Clum A."/>
            <person name="Ohm R."/>
            <person name="Martin F."/>
            <person name="Silar P."/>
            <person name="Natvig D."/>
            <person name="Lalanne C."/>
            <person name="Gautier V."/>
            <person name="Ament-Velasquez S.L."/>
            <person name="Kruys A."/>
            <person name="Hutchinson M.I."/>
            <person name="Powell A.J."/>
            <person name="Barry K."/>
            <person name="Miller A.N."/>
            <person name="Grigoriev I.V."/>
            <person name="Debuchy R."/>
            <person name="Gladieux P."/>
            <person name="Thoren M.H."/>
            <person name="Johannesson H."/>
        </authorList>
    </citation>
    <scope>NUCLEOTIDE SEQUENCE</scope>
    <source>
        <strain evidence="2">CBS 315.58</strain>
    </source>
</reference>
<comment type="caution">
    <text evidence="2">The sequence shown here is derived from an EMBL/GenBank/DDBJ whole genome shotgun (WGS) entry which is preliminary data.</text>
</comment>
<dbReference type="AlphaFoldDB" id="A0AAN6XC45"/>
<reference evidence="2" key="1">
    <citation type="journal article" date="2023" name="Mol. Phylogenet. Evol.">
        <title>Genome-scale phylogeny and comparative genomics of the fungal order Sordariales.</title>
        <authorList>
            <person name="Hensen N."/>
            <person name="Bonometti L."/>
            <person name="Westerberg I."/>
            <person name="Brannstrom I.O."/>
            <person name="Guillou S."/>
            <person name="Cros-Aarteil S."/>
            <person name="Calhoun S."/>
            <person name="Haridas S."/>
            <person name="Kuo A."/>
            <person name="Mondo S."/>
            <person name="Pangilinan J."/>
            <person name="Riley R."/>
            <person name="LaButti K."/>
            <person name="Andreopoulos B."/>
            <person name="Lipzen A."/>
            <person name="Chen C."/>
            <person name="Yan M."/>
            <person name="Daum C."/>
            <person name="Ng V."/>
            <person name="Clum A."/>
            <person name="Steindorff A."/>
            <person name="Ohm R.A."/>
            <person name="Martin F."/>
            <person name="Silar P."/>
            <person name="Natvig D.O."/>
            <person name="Lalanne C."/>
            <person name="Gautier V."/>
            <person name="Ament-Velasquez S.L."/>
            <person name="Kruys A."/>
            <person name="Hutchinson M.I."/>
            <person name="Powell A.J."/>
            <person name="Barry K."/>
            <person name="Miller A.N."/>
            <person name="Grigoriev I.V."/>
            <person name="Debuchy R."/>
            <person name="Gladieux P."/>
            <person name="Hiltunen Thoren M."/>
            <person name="Johannesson H."/>
        </authorList>
    </citation>
    <scope>NUCLEOTIDE SEQUENCE</scope>
    <source>
        <strain evidence="2">CBS 315.58</strain>
    </source>
</reference>
<protein>
    <submittedName>
        <fullName evidence="2">Uncharacterized protein</fullName>
    </submittedName>
</protein>
<evidence type="ECO:0000313" key="3">
    <source>
        <dbReference type="Proteomes" id="UP001303160"/>
    </source>
</evidence>
<evidence type="ECO:0000256" key="1">
    <source>
        <dbReference type="SAM" id="MobiDB-lite"/>
    </source>
</evidence>
<evidence type="ECO:0000313" key="2">
    <source>
        <dbReference type="EMBL" id="KAK4196876.1"/>
    </source>
</evidence>
<proteinExistence type="predicted"/>
<dbReference type="Proteomes" id="UP001303160">
    <property type="component" value="Unassembled WGS sequence"/>
</dbReference>
<organism evidence="2 3">
    <name type="scientific">Triangularia verruculosa</name>
    <dbReference type="NCBI Taxonomy" id="2587418"/>
    <lineage>
        <taxon>Eukaryota</taxon>
        <taxon>Fungi</taxon>
        <taxon>Dikarya</taxon>
        <taxon>Ascomycota</taxon>
        <taxon>Pezizomycotina</taxon>
        <taxon>Sordariomycetes</taxon>
        <taxon>Sordariomycetidae</taxon>
        <taxon>Sordariales</taxon>
        <taxon>Podosporaceae</taxon>
        <taxon>Triangularia</taxon>
    </lineage>
</organism>
<feature type="region of interest" description="Disordered" evidence="1">
    <location>
        <begin position="153"/>
        <end position="176"/>
    </location>
</feature>
<feature type="compositionally biased region" description="Pro residues" evidence="1">
    <location>
        <begin position="154"/>
        <end position="165"/>
    </location>
</feature>